<evidence type="ECO:0000259" key="1">
    <source>
        <dbReference type="PROSITE" id="PS50181"/>
    </source>
</evidence>
<dbReference type="HOGENOM" id="CLU_028840_6_0_1"/>
<reference evidence="2" key="1">
    <citation type="submission" date="2007-07" db="EMBL/GenBank/DDBJ databases">
        <title>PCAP assembly of the Caenorhabditis remanei genome.</title>
        <authorList>
            <consortium name="The Caenorhabditis remanei Sequencing Consortium"/>
            <person name="Wilson R.K."/>
        </authorList>
    </citation>
    <scope>NUCLEOTIDE SEQUENCE [LARGE SCALE GENOMIC DNA]</scope>
    <source>
        <strain evidence="2">PB4641</strain>
    </source>
</reference>
<proteinExistence type="predicted"/>
<dbReference type="PANTHER" id="PTHR21503:SF8">
    <property type="entry name" value="F-BOX ASSOCIATED DOMAIN-CONTAINING PROTEIN-RELATED"/>
    <property type="match status" value="1"/>
</dbReference>
<evidence type="ECO:0000313" key="2">
    <source>
        <dbReference type="EMBL" id="EFO97078.1"/>
    </source>
</evidence>
<feature type="domain" description="F-box" evidence="1">
    <location>
        <begin position="4"/>
        <end position="50"/>
    </location>
</feature>
<dbReference type="InParanoid" id="E3NGH6"/>
<gene>
    <name evidence="2" type="ORF">CRE_31533</name>
</gene>
<keyword evidence="3" id="KW-1185">Reference proteome</keyword>
<dbReference type="Pfam" id="PF07735">
    <property type="entry name" value="FBA_2"/>
    <property type="match status" value="1"/>
</dbReference>
<dbReference type="Pfam" id="PF00646">
    <property type="entry name" value="F-box"/>
    <property type="match status" value="1"/>
</dbReference>
<dbReference type="PANTHER" id="PTHR21503">
    <property type="entry name" value="F-BOX-CONTAINING HYPOTHETICAL PROTEIN C.ELEGANS"/>
    <property type="match status" value="1"/>
</dbReference>
<sequence>MFSPFPLFRLPRLVLTEVFKLLSIEEKFSLSLCSKRISTQINNDRLYSQKVIIDLHGEKIVAHFENKKDRFEIFISPETEKTLRSYARQYSIAGYTVRVIKTRKGIRTLWKNYQDRQEGFHTVIRHLSNMFQCKIPTHNLCRDSDLFETRVSLLFDLHVEFERLCVRFTGSKYENLLFNQLSSNFRLVEDLCILSSFNSDFRPVFTSWPQEITIWSSAWFTLEYLLECASSKIILLQSHLENKDLDEVLKNWKAGGFPNLKYLKVKSNSITNNGTTILGMKLSELAGKVIHTDDGTKKAIIQLDPYNIQISVPPFKSDFPPFPKYIFIESNLY</sequence>
<accession>E3NGH6</accession>
<protein>
    <recommendedName>
        <fullName evidence="1">F-box domain-containing protein</fullName>
    </recommendedName>
</protein>
<dbReference type="OrthoDB" id="5910252at2759"/>
<dbReference type="Proteomes" id="UP000008281">
    <property type="component" value="Unassembled WGS sequence"/>
</dbReference>
<dbReference type="InterPro" id="IPR012885">
    <property type="entry name" value="F-box_Sdz-33"/>
</dbReference>
<evidence type="ECO:0000313" key="3">
    <source>
        <dbReference type="Proteomes" id="UP000008281"/>
    </source>
</evidence>
<dbReference type="InterPro" id="IPR001810">
    <property type="entry name" value="F-box_dom"/>
</dbReference>
<dbReference type="EMBL" id="DS268654">
    <property type="protein sequence ID" value="EFO97078.1"/>
    <property type="molecule type" value="Genomic_DNA"/>
</dbReference>
<name>E3NGH6_CAERE</name>
<organism evidence="3">
    <name type="scientific">Caenorhabditis remanei</name>
    <name type="common">Caenorhabditis vulgaris</name>
    <dbReference type="NCBI Taxonomy" id="31234"/>
    <lineage>
        <taxon>Eukaryota</taxon>
        <taxon>Metazoa</taxon>
        <taxon>Ecdysozoa</taxon>
        <taxon>Nematoda</taxon>
        <taxon>Chromadorea</taxon>
        <taxon>Rhabditida</taxon>
        <taxon>Rhabditina</taxon>
        <taxon>Rhabditomorpha</taxon>
        <taxon>Rhabditoidea</taxon>
        <taxon>Rhabditidae</taxon>
        <taxon>Peloderinae</taxon>
        <taxon>Caenorhabditis</taxon>
    </lineage>
</organism>
<dbReference type="PROSITE" id="PS50181">
    <property type="entry name" value="FBOX"/>
    <property type="match status" value="1"/>
</dbReference>
<dbReference type="AlphaFoldDB" id="E3NGH6"/>